<dbReference type="Proteomes" id="UP000830434">
    <property type="component" value="Chromosome"/>
</dbReference>
<evidence type="ECO:0008006" key="6">
    <source>
        <dbReference type="Google" id="ProtNLM"/>
    </source>
</evidence>
<evidence type="ECO:0000259" key="3">
    <source>
        <dbReference type="Pfam" id="PF24042"/>
    </source>
</evidence>
<feature type="compositionally biased region" description="Basic and acidic residues" evidence="1">
    <location>
        <begin position="282"/>
        <end position="296"/>
    </location>
</feature>
<dbReference type="InterPro" id="IPR036388">
    <property type="entry name" value="WH-like_DNA-bd_sf"/>
</dbReference>
<proteinExistence type="predicted"/>
<protein>
    <recommendedName>
        <fullName evidence="6">ArsR family transcriptional regulator</fullName>
    </recommendedName>
</protein>
<dbReference type="GeneID" id="72191527"/>
<name>A0A8U0IGY9_9EURY</name>
<dbReference type="RefSeq" id="WP_248654552.1">
    <property type="nucleotide sequence ID" value="NZ_CP096658.1"/>
</dbReference>
<dbReference type="Gene3D" id="1.10.10.10">
    <property type="entry name" value="Winged helix-like DNA-binding domain superfamily/Winged helix DNA-binding domain"/>
    <property type="match status" value="1"/>
</dbReference>
<organism evidence="4 5">
    <name type="scientific">Halorussus gelatinilyticus</name>
    <dbReference type="NCBI Taxonomy" id="2937524"/>
    <lineage>
        <taxon>Archaea</taxon>
        <taxon>Methanobacteriati</taxon>
        <taxon>Methanobacteriota</taxon>
        <taxon>Stenosarchaea group</taxon>
        <taxon>Halobacteria</taxon>
        <taxon>Halobacteriales</taxon>
        <taxon>Haladaptataceae</taxon>
        <taxon>Halorussus</taxon>
    </lineage>
</organism>
<dbReference type="EMBL" id="CP096658">
    <property type="protein sequence ID" value="UPW00138.1"/>
    <property type="molecule type" value="Genomic_DNA"/>
</dbReference>
<evidence type="ECO:0000313" key="4">
    <source>
        <dbReference type="EMBL" id="UPW00138.1"/>
    </source>
</evidence>
<sequence>MNDGESDPTEVFDLVGNSTRMNVLRALASAHSDAPTDPWLEYGELQEAAGVSDNGNFNYHLDQLDDLVVKREAGYRLSRIGMGVVSTVTSGFFDPKWTWGPVDAPGDCLYCDDSPQLRYEDGILWLGCGTDDHDVPLSVPPSLLDTHPEEDVVEQIAFLENQWSAQTRRGICSECQGYVDGEIEFGGARADHYHYHGHCHRCGFQHGIPVGLFLVGHPAVVNFFYERGIDVRATPFWTLEFCKPGSETVLSESPLRLRVDVTHDGETLSLTLNREGSVVSTERTEGPAEASAEREP</sequence>
<evidence type="ECO:0000259" key="2">
    <source>
        <dbReference type="Pfam" id="PF24038"/>
    </source>
</evidence>
<feature type="domain" description="DUF7347" evidence="2">
    <location>
        <begin position="8"/>
        <end position="88"/>
    </location>
</feature>
<dbReference type="KEGG" id="haxz:M0R88_16690"/>
<dbReference type="Pfam" id="PF24042">
    <property type="entry name" value="DUF7351"/>
    <property type="match status" value="1"/>
</dbReference>
<keyword evidence="5" id="KW-1185">Reference proteome</keyword>
<evidence type="ECO:0000313" key="5">
    <source>
        <dbReference type="Proteomes" id="UP000830434"/>
    </source>
</evidence>
<dbReference type="InterPro" id="IPR055775">
    <property type="entry name" value="DUF7351"/>
</dbReference>
<dbReference type="AlphaFoldDB" id="A0A8U0IGY9"/>
<dbReference type="InterPro" id="IPR055771">
    <property type="entry name" value="DUF7347"/>
</dbReference>
<accession>A0A8U0IGY9</accession>
<feature type="domain" description="DUF7351" evidence="3">
    <location>
        <begin position="105"/>
        <end position="278"/>
    </location>
</feature>
<evidence type="ECO:0000256" key="1">
    <source>
        <dbReference type="SAM" id="MobiDB-lite"/>
    </source>
</evidence>
<feature type="region of interest" description="Disordered" evidence="1">
    <location>
        <begin position="275"/>
        <end position="296"/>
    </location>
</feature>
<reference evidence="4" key="1">
    <citation type="submission" date="2022-04" db="EMBL/GenBank/DDBJ databases">
        <title>Diverse halophilic archaea isolated from saline environments.</title>
        <authorList>
            <person name="Cui H.-L."/>
        </authorList>
    </citation>
    <scope>NUCLEOTIDE SEQUENCE</scope>
    <source>
        <strain evidence="4">XZYJT40</strain>
    </source>
</reference>
<gene>
    <name evidence="4" type="ORF">M0R88_16690</name>
</gene>
<dbReference type="Pfam" id="PF24038">
    <property type="entry name" value="DUF7347"/>
    <property type="match status" value="1"/>
</dbReference>